<dbReference type="InterPro" id="IPR036869">
    <property type="entry name" value="J_dom_sf"/>
</dbReference>
<evidence type="ECO:0000259" key="2">
    <source>
        <dbReference type="PROSITE" id="PS50076"/>
    </source>
</evidence>
<dbReference type="OMA" id="QKNGNVK"/>
<accession>G0QR83</accession>
<dbReference type="PANTHER" id="PTHR24078">
    <property type="entry name" value="DNAJ HOMOLOG SUBFAMILY C MEMBER"/>
    <property type="match status" value="1"/>
</dbReference>
<name>G0QR83_ICHMU</name>
<evidence type="ECO:0000256" key="1">
    <source>
        <dbReference type="ARBA" id="ARBA00023186"/>
    </source>
</evidence>
<feature type="domain" description="J" evidence="2">
    <location>
        <begin position="4"/>
        <end position="70"/>
    </location>
</feature>
<dbReference type="InterPro" id="IPR001623">
    <property type="entry name" value="DnaJ_domain"/>
</dbReference>
<dbReference type="SMART" id="SM00271">
    <property type="entry name" value="DnaJ"/>
    <property type="match status" value="1"/>
</dbReference>
<dbReference type="PROSITE" id="PS50076">
    <property type="entry name" value="DNAJ_2"/>
    <property type="match status" value="1"/>
</dbReference>
<dbReference type="InterPro" id="IPR002939">
    <property type="entry name" value="DnaJ_C"/>
</dbReference>
<dbReference type="GeneID" id="14908430"/>
<dbReference type="STRING" id="857967.G0QR83"/>
<dbReference type="InParanoid" id="G0QR83"/>
<dbReference type="CDD" id="cd06257">
    <property type="entry name" value="DnaJ"/>
    <property type="match status" value="1"/>
</dbReference>
<dbReference type="Pfam" id="PF00226">
    <property type="entry name" value="DnaJ"/>
    <property type="match status" value="1"/>
</dbReference>
<dbReference type="PRINTS" id="PR00625">
    <property type="entry name" value="JDOMAIN"/>
</dbReference>
<dbReference type="Proteomes" id="UP000008983">
    <property type="component" value="Unassembled WGS sequence"/>
</dbReference>
<proteinExistence type="predicted"/>
<dbReference type="PANTHER" id="PTHR24078:SF553">
    <property type="entry name" value="DNAJ HOMOLOG SUBFAMILY B MEMBER 5"/>
    <property type="match status" value="1"/>
</dbReference>
<gene>
    <name evidence="3" type="ORF">IMG5_090470</name>
</gene>
<evidence type="ECO:0000313" key="3">
    <source>
        <dbReference type="EMBL" id="EGR32271.1"/>
    </source>
</evidence>
<dbReference type="CDD" id="cd10747">
    <property type="entry name" value="DnaJ_C"/>
    <property type="match status" value="1"/>
</dbReference>
<dbReference type="Gene3D" id="1.10.287.110">
    <property type="entry name" value="DnaJ domain"/>
    <property type="match status" value="1"/>
</dbReference>
<reference evidence="3 4" key="1">
    <citation type="submission" date="2011-07" db="EMBL/GenBank/DDBJ databases">
        <authorList>
            <person name="Coyne R."/>
            <person name="Brami D."/>
            <person name="Johnson J."/>
            <person name="Hostetler J."/>
            <person name="Hannick L."/>
            <person name="Clark T."/>
            <person name="Cassidy-Hanley D."/>
            <person name="Inman J."/>
        </authorList>
    </citation>
    <scope>NUCLEOTIDE SEQUENCE [LARGE SCALE GENOMIC DNA]</scope>
    <source>
        <strain evidence="3 4">G5</strain>
    </source>
</reference>
<dbReference type="GO" id="GO:0006457">
    <property type="term" value="P:protein folding"/>
    <property type="evidence" value="ECO:0007669"/>
    <property type="project" value="InterPro"/>
</dbReference>
<dbReference type="AlphaFoldDB" id="G0QR83"/>
<protein>
    <recommendedName>
        <fullName evidence="2">J domain-containing protein</fullName>
    </recommendedName>
</protein>
<dbReference type="RefSeq" id="XP_004035757.1">
    <property type="nucleotide sequence ID" value="XM_004035709.1"/>
</dbReference>
<dbReference type="EMBL" id="GL983739">
    <property type="protein sequence ID" value="EGR32271.1"/>
    <property type="molecule type" value="Genomic_DNA"/>
</dbReference>
<sequence length="329" mass="38821">MPRNYYNDLQINRDATQEEIANSYRRLSLRYHPKFSKMDQTTTNYYFSLISEAYEVLSDQVRRAFYDQFGEEKLKQGFFHKGGYRFEKNPIEIFEKFYLENNPFAYVIDENGENGTGTLFGYHFQGQHCNKNHPPQDLETEADCTLNEFYNGCSKQIKYLKRVLQQDGRTTQDVECEKTIHIKPGFKDGTVLRFYKEGNQAAGYENSDLIIRLNEIDHQNFKRKQNDLIYVHKINLYECWNIQGINIITLDGRRLYVAIDEVVTPFAQQIVHGQGMPIYFDNYYESKKQNLLKNQQDKGNLIIQFDVQFPQNVSLDQVNNLKKLSAYCQ</sequence>
<dbReference type="InterPro" id="IPR018253">
    <property type="entry name" value="DnaJ_domain_CS"/>
</dbReference>
<dbReference type="SUPFAM" id="SSF46565">
    <property type="entry name" value="Chaperone J-domain"/>
    <property type="match status" value="1"/>
</dbReference>
<dbReference type="GO" id="GO:0051082">
    <property type="term" value="F:unfolded protein binding"/>
    <property type="evidence" value="ECO:0007669"/>
    <property type="project" value="InterPro"/>
</dbReference>
<dbReference type="InterPro" id="IPR051339">
    <property type="entry name" value="DnaJ_subfamily_B"/>
</dbReference>
<dbReference type="GO" id="GO:0051087">
    <property type="term" value="F:protein-folding chaperone binding"/>
    <property type="evidence" value="ECO:0007669"/>
    <property type="project" value="TreeGrafter"/>
</dbReference>
<keyword evidence="4" id="KW-1185">Reference proteome</keyword>
<dbReference type="eggNOG" id="KOG0714">
    <property type="taxonomic scope" value="Eukaryota"/>
</dbReference>
<dbReference type="OrthoDB" id="550424at2759"/>
<dbReference type="Gene3D" id="2.60.260.20">
    <property type="entry name" value="Urease metallochaperone UreE, N-terminal domain"/>
    <property type="match status" value="2"/>
</dbReference>
<dbReference type="PROSITE" id="PS00636">
    <property type="entry name" value="DNAJ_1"/>
    <property type="match status" value="1"/>
</dbReference>
<dbReference type="Pfam" id="PF01556">
    <property type="entry name" value="DnaJ_C"/>
    <property type="match status" value="1"/>
</dbReference>
<dbReference type="InterPro" id="IPR008971">
    <property type="entry name" value="HSP40/DnaJ_pept-bd"/>
</dbReference>
<keyword evidence="1" id="KW-0143">Chaperone</keyword>
<dbReference type="FunCoup" id="G0QR83">
    <property type="interactions" value="39"/>
</dbReference>
<organism evidence="3 4">
    <name type="scientific">Ichthyophthirius multifiliis</name>
    <name type="common">White spot disease agent</name>
    <name type="synonym">Ich</name>
    <dbReference type="NCBI Taxonomy" id="5932"/>
    <lineage>
        <taxon>Eukaryota</taxon>
        <taxon>Sar</taxon>
        <taxon>Alveolata</taxon>
        <taxon>Ciliophora</taxon>
        <taxon>Intramacronucleata</taxon>
        <taxon>Oligohymenophorea</taxon>
        <taxon>Hymenostomatida</taxon>
        <taxon>Ophryoglenina</taxon>
        <taxon>Ichthyophthirius</taxon>
    </lineage>
</organism>
<dbReference type="GO" id="GO:0005829">
    <property type="term" value="C:cytosol"/>
    <property type="evidence" value="ECO:0007669"/>
    <property type="project" value="TreeGrafter"/>
</dbReference>
<evidence type="ECO:0000313" key="4">
    <source>
        <dbReference type="Proteomes" id="UP000008983"/>
    </source>
</evidence>
<dbReference type="SUPFAM" id="SSF49493">
    <property type="entry name" value="HSP40/DnaJ peptide-binding domain"/>
    <property type="match status" value="2"/>
</dbReference>